<evidence type="ECO:0000256" key="5">
    <source>
        <dbReference type="ARBA" id="ARBA00022490"/>
    </source>
</evidence>
<evidence type="ECO:0000256" key="9">
    <source>
        <dbReference type="ARBA" id="ARBA00023239"/>
    </source>
</evidence>
<evidence type="ECO:0000256" key="4">
    <source>
        <dbReference type="ARBA" id="ARBA00012086"/>
    </source>
</evidence>
<evidence type="ECO:0000256" key="7">
    <source>
        <dbReference type="ARBA" id="ARBA00022915"/>
    </source>
</evidence>
<dbReference type="EC" id="4.3.3.7" evidence="4 12"/>
<keyword evidence="7 12" id="KW-0220">Diaminopimelate biosynthesis</keyword>
<dbReference type="Gene3D" id="3.20.20.70">
    <property type="entry name" value="Aldolase class I"/>
    <property type="match status" value="1"/>
</dbReference>
<dbReference type="EMBL" id="CP155571">
    <property type="protein sequence ID" value="XFO74800.1"/>
    <property type="molecule type" value="Genomic_DNA"/>
</dbReference>
<dbReference type="PANTHER" id="PTHR12128">
    <property type="entry name" value="DIHYDRODIPICOLINATE SYNTHASE"/>
    <property type="match status" value="1"/>
</dbReference>
<comment type="subunit">
    <text evidence="12">Homotetramer; dimer of dimers.</text>
</comment>
<reference evidence="14" key="1">
    <citation type="submission" date="2024-05" db="EMBL/GenBank/DDBJ databases">
        <title>Isolation and characterization of Sporomusa carbonis sp. nov., a carboxydotrophic hydrogenogen in the genus of Sporomusa isolated from a charcoal burning pile.</title>
        <authorList>
            <person name="Boeer T."/>
            <person name="Rosenbaum F."/>
            <person name="Eysell L."/>
            <person name="Mueller V."/>
            <person name="Daniel R."/>
            <person name="Poehlein A."/>
        </authorList>
    </citation>
    <scope>NUCLEOTIDE SEQUENCE [LARGE SCALE GENOMIC DNA]</scope>
    <source>
        <strain evidence="14">DSM 3132</strain>
    </source>
</reference>
<dbReference type="CDD" id="cd00950">
    <property type="entry name" value="DHDPS"/>
    <property type="match status" value="1"/>
</dbReference>
<dbReference type="Proteomes" id="UP000216052">
    <property type="component" value="Chromosome"/>
</dbReference>
<comment type="caution">
    <text evidence="12">Was originally thought to be a dihydrodipicolinate synthase (DHDPS), catalyzing the condensation of (S)-aspartate-beta-semialdehyde [(S)-ASA] and pyruvate to dihydrodipicolinate (DHDP). However, it was shown in E.coli that the product of the enzymatic reaction is not dihydrodipicolinate but in fact (4S)-4-hydroxy-2,3,4,5-tetrahydro-(2S)-dipicolinic acid (HTPA), and that the consecutive dehydration reaction leading to DHDP is not spontaneous but catalyzed by DapB.</text>
</comment>
<feature type="binding site" evidence="12">
    <location>
        <position position="220"/>
    </location>
    <ligand>
        <name>pyruvate</name>
        <dbReference type="ChEBI" id="CHEBI:15361"/>
    </ligand>
</feature>
<evidence type="ECO:0000256" key="6">
    <source>
        <dbReference type="ARBA" id="ARBA00022605"/>
    </source>
</evidence>
<comment type="subcellular location">
    <subcellularLocation>
        <location evidence="12">Cytoplasm</location>
    </subcellularLocation>
</comment>
<dbReference type="PROSITE" id="PS00666">
    <property type="entry name" value="DHDPS_2"/>
    <property type="match status" value="1"/>
</dbReference>
<name>A0ABZ3J9S7_SPOA4</name>
<dbReference type="PROSITE" id="PS00665">
    <property type="entry name" value="DHDPS_1"/>
    <property type="match status" value="1"/>
</dbReference>
<dbReference type="PIRSF" id="PIRSF001365">
    <property type="entry name" value="DHDPS"/>
    <property type="match status" value="1"/>
</dbReference>
<comment type="pathway">
    <text evidence="2 12">Amino-acid biosynthesis; L-lysine biosynthesis via DAP pathway; (S)-tetrahydrodipicolinate from L-aspartate: step 3/4.</text>
</comment>
<dbReference type="InterPro" id="IPR002220">
    <property type="entry name" value="DapA-like"/>
</dbReference>
<feature type="site" description="Part of a proton relay during catalysis" evidence="12">
    <location>
        <position position="63"/>
    </location>
</feature>
<dbReference type="Pfam" id="PF00701">
    <property type="entry name" value="DHDPS"/>
    <property type="match status" value="1"/>
</dbReference>
<protein>
    <recommendedName>
        <fullName evidence="4 12">4-hydroxy-tetrahydrodipicolinate synthase</fullName>
        <shortName evidence="12">HTPA synthase</shortName>
        <ecNumber evidence="4 12">4.3.3.7</ecNumber>
    </recommendedName>
</protein>
<keyword evidence="5 12" id="KW-0963">Cytoplasm</keyword>
<evidence type="ECO:0000256" key="1">
    <source>
        <dbReference type="ARBA" id="ARBA00003294"/>
    </source>
</evidence>
<evidence type="ECO:0000256" key="8">
    <source>
        <dbReference type="ARBA" id="ARBA00023154"/>
    </source>
</evidence>
<dbReference type="NCBIfam" id="TIGR00674">
    <property type="entry name" value="dapA"/>
    <property type="match status" value="1"/>
</dbReference>
<evidence type="ECO:0000256" key="10">
    <source>
        <dbReference type="ARBA" id="ARBA00023270"/>
    </source>
</evidence>
<dbReference type="PRINTS" id="PR00146">
    <property type="entry name" value="DHPICSNTHASE"/>
</dbReference>
<feature type="binding site" evidence="12">
    <location>
        <position position="64"/>
    </location>
    <ligand>
        <name>pyruvate</name>
        <dbReference type="ChEBI" id="CHEBI:15361"/>
    </ligand>
</feature>
<dbReference type="HAMAP" id="MF_00418">
    <property type="entry name" value="DapA"/>
    <property type="match status" value="1"/>
</dbReference>
<keyword evidence="9 12" id="KW-0456">Lyase</keyword>
<dbReference type="SUPFAM" id="SSF51569">
    <property type="entry name" value="Aldolase"/>
    <property type="match status" value="1"/>
</dbReference>
<feature type="active site" description="Schiff-base intermediate with substrate" evidence="12">
    <location>
        <position position="180"/>
    </location>
</feature>
<keyword evidence="10 12" id="KW-0704">Schiff base</keyword>
<sequence>MNKLDMLNIKLKGGQFMKNPLFIGSAAAIITPFHDNGVDYATYAELIEFQIKGGSDAILVCGTTGEASTMPDEEHIAVIKFAAEKVNRRVPVIAGTGSNDTRHAIELSKAAEAVGADGILSVTPYYNKTTQKGLYGHFKAIADSIKIPMILYNIPSRTNLNMNPETIQALSEIDNIIAVKECNLGQVGDVVNLCGDDFAVYSGDDNAILPVLSLGGKGVISTMANIIPQDTHDMVMKFFQGDTRGAISLQLKTLNLIKALFSEVNPIPIKAAVNLMGFKVGQCRMPLTELAEDHLELLRQEMKAYGLI</sequence>
<dbReference type="PANTHER" id="PTHR12128:SF66">
    <property type="entry name" value="4-HYDROXY-2-OXOGLUTARATE ALDOLASE, MITOCHONDRIAL"/>
    <property type="match status" value="1"/>
</dbReference>
<dbReference type="InterPro" id="IPR020624">
    <property type="entry name" value="Schiff_base-form_aldolases_CS"/>
</dbReference>
<dbReference type="InterPro" id="IPR005263">
    <property type="entry name" value="DapA"/>
</dbReference>
<comment type="function">
    <text evidence="1 12">Catalyzes the condensation of (S)-aspartate-beta-semialdehyde [(S)-ASA] and pyruvate to 4-hydroxy-tetrahydrodipicolinate (HTPA).</text>
</comment>
<organism evidence="14 15">
    <name type="scientific">Sporomusa acidovorans (strain ATCC 49682 / DSM 3132 / Mol)</name>
    <dbReference type="NCBI Taxonomy" id="1123286"/>
    <lineage>
        <taxon>Bacteria</taxon>
        <taxon>Bacillati</taxon>
        <taxon>Bacillota</taxon>
        <taxon>Negativicutes</taxon>
        <taxon>Selenomonadales</taxon>
        <taxon>Sporomusaceae</taxon>
        <taxon>Sporomusa</taxon>
    </lineage>
</organism>
<dbReference type="GO" id="GO:0008840">
    <property type="term" value="F:4-hydroxy-tetrahydrodipicolinate synthase activity"/>
    <property type="evidence" value="ECO:0007669"/>
    <property type="project" value="UniProtKB-EC"/>
</dbReference>
<keyword evidence="8 12" id="KW-0457">Lysine biosynthesis</keyword>
<dbReference type="SMART" id="SM01130">
    <property type="entry name" value="DHDPS"/>
    <property type="match status" value="1"/>
</dbReference>
<evidence type="ECO:0000256" key="2">
    <source>
        <dbReference type="ARBA" id="ARBA00005120"/>
    </source>
</evidence>
<feature type="active site" description="Proton donor/acceptor" evidence="12">
    <location>
        <position position="152"/>
    </location>
</feature>
<feature type="site" description="Part of a proton relay during catalysis" evidence="12">
    <location>
        <position position="126"/>
    </location>
</feature>
<evidence type="ECO:0000256" key="12">
    <source>
        <dbReference type="HAMAP-Rule" id="MF_00418"/>
    </source>
</evidence>
<evidence type="ECO:0000256" key="3">
    <source>
        <dbReference type="ARBA" id="ARBA00007592"/>
    </source>
</evidence>
<keyword evidence="6 12" id="KW-0028">Amino-acid biosynthesis</keyword>
<dbReference type="InterPro" id="IPR013785">
    <property type="entry name" value="Aldolase_TIM"/>
</dbReference>
<proteinExistence type="inferred from homology"/>
<gene>
    <name evidence="14" type="primary">dapA_5</name>
    <name evidence="12" type="synonym">dapA</name>
    <name evidence="14" type="ORF">SPACI_049110</name>
</gene>
<evidence type="ECO:0000313" key="15">
    <source>
        <dbReference type="Proteomes" id="UP000216052"/>
    </source>
</evidence>
<evidence type="ECO:0000256" key="13">
    <source>
        <dbReference type="PIRNR" id="PIRNR001365"/>
    </source>
</evidence>
<dbReference type="InterPro" id="IPR020625">
    <property type="entry name" value="Schiff_base-form_aldolases_AS"/>
</dbReference>
<keyword evidence="15" id="KW-1185">Reference proteome</keyword>
<evidence type="ECO:0000313" key="14">
    <source>
        <dbReference type="EMBL" id="XFO74800.1"/>
    </source>
</evidence>
<evidence type="ECO:0000256" key="11">
    <source>
        <dbReference type="ARBA" id="ARBA00047836"/>
    </source>
</evidence>
<comment type="similarity">
    <text evidence="3 12 13">Belongs to the DapA family.</text>
</comment>
<accession>A0ABZ3J9S7</accession>
<comment type="catalytic activity">
    <reaction evidence="11 12">
        <text>L-aspartate 4-semialdehyde + pyruvate = (2S,4S)-4-hydroxy-2,3,4,5-tetrahydrodipicolinate + H2O + H(+)</text>
        <dbReference type="Rhea" id="RHEA:34171"/>
        <dbReference type="ChEBI" id="CHEBI:15361"/>
        <dbReference type="ChEBI" id="CHEBI:15377"/>
        <dbReference type="ChEBI" id="CHEBI:15378"/>
        <dbReference type="ChEBI" id="CHEBI:67139"/>
        <dbReference type="ChEBI" id="CHEBI:537519"/>
        <dbReference type="EC" id="4.3.3.7"/>
    </reaction>
</comment>